<feature type="domain" description="PAS" evidence="2">
    <location>
        <begin position="199"/>
        <end position="269"/>
    </location>
</feature>
<dbReference type="PANTHER" id="PTHR44757">
    <property type="entry name" value="DIGUANYLATE CYCLASE DGCP"/>
    <property type="match status" value="1"/>
</dbReference>
<feature type="transmembrane region" description="Helical" evidence="1">
    <location>
        <begin position="44"/>
        <end position="62"/>
    </location>
</feature>
<evidence type="ECO:0000259" key="2">
    <source>
        <dbReference type="PROSITE" id="PS50112"/>
    </source>
</evidence>
<accession>A0ABW2YSG9</accession>
<protein>
    <submittedName>
        <fullName evidence="4">PAS domain S-box protein</fullName>
    </submittedName>
</protein>
<dbReference type="SMART" id="SM00091">
    <property type="entry name" value="PAS"/>
    <property type="match status" value="3"/>
</dbReference>
<organism evidence="4 5">
    <name type="scientific">Mucilaginibacter calamicampi</name>
    <dbReference type="NCBI Taxonomy" id="1302352"/>
    <lineage>
        <taxon>Bacteria</taxon>
        <taxon>Pseudomonadati</taxon>
        <taxon>Bacteroidota</taxon>
        <taxon>Sphingobacteriia</taxon>
        <taxon>Sphingobacteriales</taxon>
        <taxon>Sphingobacteriaceae</taxon>
        <taxon>Mucilaginibacter</taxon>
    </lineage>
</organism>
<evidence type="ECO:0000259" key="3">
    <source>
        <dbReference type="PROSITE" id="PS50113"/>
    </source>
</evidence>
<dbReference type="PROSITE" id="PS50113">
    <property type="entry name" value="PAC"/>
    <property type="match status" value="1"/>
</dbReference>
<proteinExistence type="predicted"/>
<dbReference type="Proteomes" id="UP001596958">
    <property type="component" value="Unassembled WGS sequence"/>
</dbReference>
<feature type="domain" description="PAS" evidence="2">
    <location>
        <begin position="75"/>
        <end position="146"/>
    </location>
</feature>
<evidence type="ECO:0000256" key="1">
    <source>
        <dbReference type="SAM" id="Phobius"/>
    </source>
</evidence>
<dbReference type="RefSeq" id="WP_377097313.1">
    <property type="nucleotide sequence ID" value="NZ_JBHTHU010000001.1"/>
</dbReference>
<dbReference type="EMBL" id="JBHTHU010000001">
    <property type="protein sequence ID" value="MFD0749179.1"/>
    <property type="molecule type" value="Genomic_DNA"/>
</dbReference>
<feature type="domain" description="PAC" evidence="3">
    <location>
        <begin position="384"/>
        <end position="439"/>
    </location>
</feature>
<dbReference type="InterPro" id="IPR035965">
    <property type="entry name" value="PAS-like_dom_sf"/>
</dbReference>
<dbReference type="InterPro" id="IPR000700">
    <property type="entry name" value="PAS-assoc_C"/>
</dbReference>
<dbReference type="InterPro" id="IPR036097">
    <property type="entry name" value="HisK_dim/P_sf"/>
</dbReference>
<dbReference type="PANTHER" id="PTHR44757:SF2">
    <property type="entry name" value="BIOFILM ARCHITECTURE MAINTENANCE PROTEIN MBAA"/>
    <property type="match status" value="1"/>
</dbReference>
<gene>
    <name evidence="4" type="ORF">ACFQZS_03435</name>
</gene>
<dbReference type="PROSITE" id="PS50112">
    <property type="entry name" value="PAS"/>
    <property type="match status" value="2"/>
</dbReference>
<dbReference type="SUPFAM" id="SSF47384">
    <property type="entry name" value="Homodimeric domain of signal transducing histidine kinase"/>
    <property type="match status" value="1"/>
</dbReference>
<dbReference type="Gene3D" id="3.30.450.20">
    <property type="entry name" value="PAS domain"/>
    <property type="match status" value="3"/>
</dbReference>
<dbReference type="NCBIfam" id="TIGR00229">
    <property type="entry name" value="sensory_box"/>
    <property type="match status" value="3"/>
</dbReference>
<sequence length="507" mass="59395">MLNDRLSSFKVPLIILAAASGWAFVAHPLIGRVSLELEPEHRNLFRYLMDFTILLLGGWLLYQKIRRYAREVRKSRDEYRRLFDEIPVPMIIFDSRNFRFLAVNIAATCQYGYSREEFLQLKITDIRPPEEVPAFLAAVGQVPESYADAGRWLHRKKNGETFYVRVFSHHTLFEGVPVKQSAVIDVDLKVRTETALAEKTAELENVLESMTDAFYTVDNDWNFTYINKKYEQVQHRDRAQLLGKNVWDLFPYGKQLRYFREYDRALREQVSVHFEEFNTFNGMWVSASAYPIKNGLAIYFRDITEEKLMREKILRDGQSLRAIINNTRDLIWSVDRDLNIIAGNGAFWERVEQLTGKTQETVTNADFDDEILLPYQANYRRALQGEAFLIVREREIDGRKRFEELSFNPILNEQHEATGVTCFLRDITQHREHVEQIEKQNDKLREIAWLQSHQMRVPVANILGLAELYEQGYEAKDELIPMFSLEAKRLDAIIREITSKTGDIESN</sequence>
<comment type="caution">
    <text evidence="4">The sequence shown here is derived from an EMBL/GenBank/DDBJ whole genome shotgun (WGS) entry which is preliminary data.</text>
</comment>
<dbReference type="CDD" id="cd00130">
    <property type="entry name" value="PAS"/>
    <property type="match status" value="2"/>
</dbReference>
<dbReference type="Pfam" id="PF08448">
    <property type="entry name" value="PAS_4"/>
    <property type="match status" value="2"/>
</dbReference>
<evidence type="ECO:0000313" key="4">
    <source>
        <dbReference type="EMBL" id="MFD0749179.1"/>
    </source>
</evidence>
<dbReference type="SUPFAM" id="SSF55785">
    <property type="entry name" value="PYP-like sensor domain (PAS domain)"/>
    <property type="match status" value="3"/>
</dbReference>
<keyword evidence="1" id="KW-0812">Transmembrane</keyword>
<dbReference type="InterPro" id="IPR000014">
    <property type="entry name" value="PAS"/>
</dbReference>
<dbReference type="Pfam" id="PF13426">
    <property type="entry name" value="PAS_9"/>
    <property type="match status" value="1"/>
</dbReference>
<keyword evidence="1" id="KW-1133">Transmembrane helix</keyword>
<dbReference type="InterPro" id="IPR013656">
    <property type="entry name" value="PAS_4"/>
</dbReference>
<name>A0ABW2YSG9_9SPHI</name>
<keyword evidence="5" id="KW-1185">Reference proteome</keyword>
<reference evidence="5" key="1">
    <citation type="journal article" date="2019" name="Int. J. Syst. Evol. Microbiol.">
        <title>The Global Catalogue of Microorganisms (GCM) 10K type strain sequencing project: providing services to taxonomists for standard genome sequencing and annotation.</title>
        <authorList>
            <consortium name="The Broad Institute Genomics Platform"/>
            <consortium name="The Broad Institute Genome Sequencing Center for Infectious Disease"/>
            <person name="Wu L."/>
            <person name="Ma J."/>
        </authorList>
    </citation>
    <scope>NUCLEOTIDE SEQUENCE [LARGE SCALE GENOMIC DNA]</scope>
    <source>
        <strain evidence="5">CCUG 63418</strain>
    </source>
</reference>
<evidence type="ECO:0000313" key="5">
    <source>
        <dbReference type="Proteomes" id="UP001596958"/>
    </source>
</evidence>
<dbReference type="InterPro" id="IPR052155">
    <property type="entry name" value="Biofilm_reg_signaling"/>
</dbReference>
<keyword evidence="1" id="KW-0472">Membrane</keyword>